<dbReference type="KEGG" id="nti:DNFV4_03772"/>
<dbReference type="AlphaFoldDB" id="A0AA86N2K3"/>
<evidence type="ECO:0008006" key="4">
    <source>
        <dbReference type="Google" id="ProtNLM"/>
    </source>
</evidence>
<gene>
    <name evidence="2" type="ORF">DNFV4_03772</name>
</gene>
<evidence type="ECO:0000256" key="1">
    <source>
        <dbReference type="SAM" id="MobiDB-lite"/>
    </source>
</evidence>
<dbReference type="EMBL" id="OX365700">
    <property type="protein sequence ID" value="CAI4033336.1"/>
    <property type="molecule type" value="Genomic_DNA"/>
</dbReference>
<accession>A0AA86N2K3</accession>
<proteinExistence type="predicted"/>
<evidence type="ECO:0000313" key="3">
    <source>
        <dbReference type="Proteomes" id="UP001179121"/>
    </source>
</evidence>
<dbReference type="Proteomes" id="UP001179121">
    <property type="component" value="Chromosome"/>
</dbReference>
<sequence length="248" mass="27503">MDCQACRSLLPLRARFCPACGTRVTFRGDPATDEVAAANRHGGDGTTQGPPVSPQTLGEWRDKLIDCYLSFSISKELSDWLEDLGLPSTGTTQEKLTRLRQQAGSLVLSAESFPRQTIYYLNKYPEDILAEICQELGADGTGPKDVLLKRVYREVGTREGWLQPLSDDARLLFKETLLPILSGFDSKKEYFLNLWEELSDLLGREPVHAQASPAFGSAVIAVAIPDFLQEAQAVLFQHELKSRTVELS</sequence>
<evidence type="ECO:0000313" key="2">
    <source>
        <dbReference type="EMBL" id="CAI4033336.1"/>
    </source>
</evidence>
<protein>
    <recommendedName>
        <fullName evidence="4">SAP domain-containing protein</fullName>
    </recommendedName>
</protein>
<reference evidence="2" key="1">
    <citation type="submission" date="2022-10" db="EMBL/GenBank/DDBJ databases">
        <authorList>
            <person name="Koch H."/>
        </authorList>
    </citation>
    <scope>NUCLEOTIDE SEQUENCE</scope>
    <source>
        <strain evidence="2">DNF</strain>
    </source>
</reference>
<feature type="region of interest" description="Disordered" evidence="1">
    <location>
        <begin position="35"/>
        <end position="55"/>
    </location>
</feature>
<keyword evidence="3" id="KW-1185">Reference proteome</keyword>
<organism evidence="2 3">
    <name type="scientific">Nitrospira tepida</name>
    <dbReference type="NCBI Taxonomy" id="2973512"/>
    <lineage>
        <taxon>Bacteria</taxon>
        <taxon>Pseudomonadati</taxon>
        <taxon>Nitrospirota</taxon>
        <taxon>Nitrospiria</taxon>
        <taxon>Nitrospirales</taxon>
        <taxon>Nitrospiraceae</taxon>
        <taxon>Nitrospira</taxon>
    </lineage>
</organism>
<name>A0AA86N2K3_9BACT</name>